<name>A0ABY8TXY3_TETOB</name>
<evidence type="ECO:0000313" key="3">
    <source>
        <dbReference type="EMBL" id="WIA13127.1"/>
    </source>
</evidence>
<evidence type="ECO:0000313" key="4">
    <source>
        <dbReference type="Proteomes" id="UP001244341"/>
    </source>
</evidence>
<reference evidence="3 4" key="1">
    <citation type="submission" date="2023-05" db="EMBL/GenBank/DDBJ databases">
        <title>A 100% complete, gapless, phased diploid assembly of the Scenedesmus obliquus UTEX 3031 genome.</title>
        <authorList>
            <person name="Biondi T.C."/>
            <person name="Hanschen E.R."/>
            <person name="Kwon T."/>
            <person name="Eng W."/>
            <person name="Kruse C.P.S."/>
            <person name="Koehler S.I."/>
            <person name="Kunde Y."/>
            <person name="Gleasner C.D."/>
            <person name="You Mak K.T."/>
            <person name="Polle J."/>
            <person name="Hovde B.T."/>
            <person name="Starkenburg S.R."/>
        </authorList>
    </citation>
    <scope>NUCLEOTIDE SEQUENCE [LARGE SCALE GENOMIC DNA]</scope>
    <source>
        <strain evidence="3 4">DOE0152z</strain>
    </source>
</reference>
<dbReference type="InterPro" id="IPR021298">
    <property type="entry name" value="CFAP298"/>
</dbReference>
<dbReference type="PANTHER" id="PTHR13238">
    <property type="entry name" value="PROTEIN C21ORF59"/>
    <property type="match status" value="1"/>
</dbReference>
<keyword evidence="4" id="KW-1185">Reference proteome</keyword>
<dbReference type="PANTHER" id="PTHR13238:SF0">
    <property type="entry name" value="CILIA- AND FLAGELLA-ASSOCIATED PROTEIN 298"/>
    <property type="match status" value="1"/>
</dbReference>
<sequence length="277" mass="30729">MVLLHLKNSEEDQFLFDTTVQASVRDTTAELAKIHNLRHRITRLKLEGEELAKYGPAKQPDQQGIDQYSEQPVQQGPFYNMDPTGRRTGDACDPEVAKKLTQELEQAAAAASKALVQQKQPLTAAALEAAIDNIRGAVMICYPAGLPAWDFVRQCLEGREDLSGTNFGGVDLDPASATLWFAGKQLLPDKLLSEYMGRNERTRAVVKLQKKGQGPPAREPAVDADTQKAMMAWYYKKQEEQKALSQDEDDAYTHSSWANSKSLKQAFAGINSVHIPR</sequence>
<proteinExistence type="inferred from homology"/>
<dbReference type="EMBL" id="CP126211">
    <property type="protein sequence ID" value="WIA13127.1"/>
    <property type="molecule type" value="Genomic_DNA"/>
</dbReference>
<evidence type="ECO:0000256" key="1">
    <source>
        <dbReference type="ARBA" id="ARBA00009619"/>
    </source>
</evidence>
<organism evidence="3 4">
    <name type="scientific">Tetradesmus obliquus</name>
    <name type="common">Green alga</name>
    <name type="synonym">Acutodesmus obliquus</name>
    <dbReference type="NCBI Taxonomy" id="3088"/>
    <lineage>
        <taxon>Eukaryota</taxon>
        <taxon>Viridiplantae</taxon>
        <taxon>Chlorophyta</taxon>
        <taxon>core chlorophytes</taxon>
        <taxon>Chlorophyceae</taxon>
        <taxon>CS clade</taxon>
        <taxon>Sphaeropleales</taxon>
        <taxon>Scenedesmaceae</taxon>
        <taxon>Tetradesmus</taxon>
    </lineage>
</organism>
<gene>
    <name evidence="3" type="ORF">OEZ85_006722</name>
</gene>
<dbReference type="Pfam" id="PF11069">
    <property type="entry name" value="CFAP298"/>
    <property type="match status" value="1"/>
</dbReference>
<comment type="similarity">
    <text evidence="1">Belongs to the CFAP298 family.</text>
</comment>
<evidence type="ECO:0000256" key="2">
    <source>
        <dbReference type="SAM" id="MobiDB-lite"/>
    </source>
</evidence>
<feature type="region of interest" description="Disordered" evidence="2">
    <location>
        <begin position="73"/>
        <end position="92"/>
    </location>
</feature>
<protein>
    <submittedName>
        <fullName evidence="3">Uncharacterized protein</fullName>
    </submittedName>
</protein>
<dbReference type="Proteomes" id="UP001244341">
    <property type="component" value="Chromosome 4b"/>
</dbReference>
<accession>A0ABY8TXY3</accession>